<comment type="caution">
    <text evidence="1">The sequence shown here is derived from an EMBL/GenBank/DDBJ whole genome shotgun (WGS) entry which is preliminary data.</text>
</comment>
<dbReference type="AlphaFoldDB" id="W2C587"/>
<proteinExistence type="predicted"/>
<organism evidence="1 2">
    <name type="scientific">Tannerella sp. oral taxon BU063 isolate Cell 2</name>
    <dbReference type="NCBI Taxonomy" id="1411148"/>
    <lineage>
        <taxon>Bacteria</taxon>
        <taxon>Pseudomonadati</taxon>
        <taxon>Bacteroidota</taxon>
        <taxon>Bacteroidia</taxon>
        <taxon>Bacteroidales</taxon>
        <taxon>Tannerellaceae</taxon>
        <taxon>Tannerella</taxon>
    </lineage>
</organism>
<dbReference type="Proteomes" id="UP000018837">
    <property type="component" value="Unassembled WGS sequence"/>
</dbReference>
<dbReference type="PATRIC" id="fig|1411148.3.peg.698"/>
<sequence>MTILLSIVPLLLMGQSQSIKENMIEKIFEYGALAPSSHNAQMWYISKEKEGLYKVGIDPQWRLQVVDPHDREAYISIGAFIQNCVLAAPLHGLSIDITIKDTVVYLNLLDYIREKREYEYNLMEIKNRHTCRMRFQNKQISSDVLKNISSSFGNLEYIDCQSVVGRELIDMIVRSNIAQLSSKNSMEELTDFIVLKKNDKRRGRGLTLESLGLNQIERFFFRIIYAKKNFINNKSFISSSIQSTKNQLNNCSGFFMLYTKNDTPEDLIRLGMKLESLWIKLNSMGISVHPMSQPLEEMPDSIANLFPGAGKPEMILRVGYCNHKHPRRKLRKKMTIWKNQNQE</sequence>
<dbReference type="InterPro" id="IPR000415">
    <property type="entry name" value="Nitroreductase-like"/>
</dbReference>
<protein>
    <submittedName>
        <fullName evidence="1">Uncharacterized protein</fullName>
    </submittedName>
</protein>
<dbReference type="EMBL" id="AYUF01000367">
    <property type="protein sequence ID" value="ETK02315.1"/>
    <property type="molecule type" value="Genomic_DNA"/>
</dbReference>
<dbReference type="GO" id="GO:0016491">
    <property type="term" value="F:oxidoreductase activity"/>
    <property type="evidence" value="ECO:0007669"/>
    <property type="project" value="InterPro"/>
</dbReference>
<dbReference type="Gene3D" id="3.40.109.10">
    <property type="entry name" value="NADH Oxidase"/>
    <property type="match status" value="1"/>
</dbReference>
<reference evidence="1 2" key="1">
    <citation type="submission" date="2013-11" db="EMBL/GenBank/DDBJ databases">
        <title>Single cell genomics of uncultured Tannerella BU063 (oral taxon 286).</title>
        <authorList>
            <person name="Beall C.J."/>
            <person name="Campbell A.G."/>
            <person name="Griffen A.L."/>
            <person name="Podar M."/>
            <person name="Leys E.J."/>
        </authorList>
    </citation>
    <scope>NUCLEOTIDE SEQUENCE [LARGE SCALE GENOMIC DNA]</scope>
    <source>
        <strain evidence="1">Cell 2</strain>
    </source>
</reference>
<gene>
    <name evidence="1" type="ORF">N425_04920</name>
</gene>
<accession>W2C587</accession>
<name>W2C587_9BACT</name>
<evidence type="ECO:0000313" key="1">
    <source>
        <dbReference type="EMBL" id="ETK02315.1"/>
    </source>
</evidence>
<dbReference type="SUPFAM" id="SSF55469">
    <property type="entry name" value="FMN-dependent nitroreductase-like"/>
    <property type="match status" value="2"/>
</dbReference>
<evidence type="ECO:0000313" key="2">
    <source>
        <dbReference type="Proteomes" id="UP000018837"/>
    </source>
</evidence>